<evidence type="ECO:0000313" key="11">
    <source>
        <dbReference type="Proteomes" id="UP000183417"/>
    </source>
</evidence>
<evidence type="ECO:0000256" key="1">
    <source>
        <dbReference type="ARBA" id="ARBA00022553"/>
    </source>
</evidence>
<dbReference type="InterPro" id="IPR036388">
    <property type="entry name" value="WH-like_DNA-bd_sf"/>
</dbReference>
<evidence type="ECO:0000259" key="8">
    <source>
        <dbReference type="PROSITE" id="PS50110"/>
    </source>
</evidence>
<dbReference type="GO" id="GO:0032993">
    <property type="term" value="C:protein-DNA complex"/>
    <property type="evidence" value="ECO:0007669"/>
    <property type="project" value="TreeGrafter"/>
</dbReference>
<sequence>MRILIIEDDEKLVDQLVGGLVDEGFAVDFALDGISGLNKAATQDFDVIILDGLLPGIDGLAVLAALRKSKQTAVLMLTARDSVEDRVTGLKSGADDYMVKPFAFSELVARIRVLLRRNSSLNSATNVATILRMHDLEVDLARQRAFRAGKKLDLSAKEYSLLILLMRRQGQVISRAELASQVWSINFESESNVVEVAIRRLRMKIDEPFDKPLLHTIRGMGYILESR</sequence>
<dbReference type="InterPro" id="IPR011006">
    <property type="entry name" value="CheY-like_superfamily"/>
</dbReference>
<keyword evidence="4 7" id="KW-0238">DNA-binding</keyword>
<dbReference type="SMART" id="SM00448">
    <property type="entry name" value="REC"/>
    <property type="match status" value="1"/>
</dbReference>
<keyword evidence="5" id="KW-0804">Transcription</keyword>
<dbReference type="PANTHER" id="PTHR48111:SF76">
    <property type="entry name" value="TWO-COMPONENT RESPONSE REGULATOR"/>
    <property type="match status" value="1"/>
</dbReference>
<dbReference type="Proteomes" id="UP000183417">
    <property type="component" value="Unassembled WGS sequence"/>
</dbReference>
<feature type="domain" description="Response regulatory" evidence="8">
    <location>
        <begin position="2"/>
        <end position="115"/>
    </location>
</feature>
<dbReference type="InterPro" id="IPR016032">
    <property type="entry name" value="Sig_transdc_resp-reg_C-effctor"/>
</dbReference>
<evidence type="ECO:0000256" key="2">
    <source>
        <dbReference type="ARBA" id="ARBA00023012"/>
    </source>
</evidence>
<protein>
    <submittedName>
        <fullName evidence="10">Heavy metal response regulator</fullName>
    </submittedName>
</protein>
<feature type="domain" description="OmpR/PhoB-type" evidence="9">
    <location>
        <begin position="128"/>
        <end position="226"/>
    </location>
</feature>
<dbReference type="RefSeq" id="WP_016448636.1">
    <property type="nucleotide sequence ID" value="NZ_CP141274.1"/>
</dbReference>
<dbReference type="Gene3D" id="6.10.250.690">
    <property type="match status" value="1"/>
</dbReference>
<dbReference type="Gene3D" id="3.40.50.2300">
    <property type="match status" value="1"/>
</dbReference>
<dbReference type="FunFam" id="1.10.10.10:FF:000005">
    <property type="entry name" value="Two-component system response regulator"/>
    <property type="match status" value="1"/>
</dbReference>
<evidence type="ECO:0000256" key="3">
    <source>
        <dbReference type="ARBA" id="ARBA00023015"/>
    </source>
</evidence>
<gene>
    <name evidence="10" type="ORF">SAMN05421547_1388</name>
</gene>
<evidence type="ECO:0000256" key="6">
    <source>
        <dbReference type="PROSITE-ProRule" id="PRU00169"/>
    </source>
</evidence>
<accession>A0A1H3U6W4</accession>
<name>A0A1H3U6W4_9BURK</name>
<keyword evidence="1 6" id="KW-0597">Phosphoprotein</keyword>
<dbReference type="PANTHER" id="PTHR48111">
    <property type="entry name" value="REGULATOR OF RPOS"/>
    <property type="match status" value="1"/>
</dbReference>
<evidence type="ECO:0000256" key="7">
    <source>
        <dbReference type="PROSITE-ProRule" id="PRU01091"/>
    </source>
</evidence>
<dbReference type="GO" id="GO:0005829">
    <property type="term" value="C:cytosol"/>
    <property type="evidence" value="ECO:0007669"/>
    <property type="project" value="TreeGrafter"/>
</dbReference>
<dbReference type="SUPFAM" id="SSF46894">
    <property type="entry name" value="C-terminal effector domain of the bipartite response regulators"/>
    <property type="match status" value="1"/>
</dbReference>
<dbReference type="AlphaFoldDB" id="A0A1H3U6W4"/>
<dbReference type="InterPro" id="IPR001867">
    <property type="entry name" value="OmpR/PhoB-type_DNA-bd"/>
</dbReference>
<dbReference type="GO" id="GO:0000156">
    <property type="term" value="F:phosphorelay response regulator activity"/>
    <property type="evidence" value="ECO:0007669"/>
    <property type="project" value="TreeGrafter"/>
</dbReference>
<keyword evidence="2" id="KW-0902">Two-component regulatory system</keyword>
<evidence type="ECO:0000313" key="10">
    <source>
        <dbReference type="EMBL" id="SDZ57831.1"/>
    </source>
</evidence>
<dbReference type="Pfam" id="PF00072">
    <property type="entry name" value="Response_reg"/>
    <property type="match status" value="1"/>
</dbReference>
<evidence type="ECO:0000256" key="4">
    <source>
        <dbReference type="ARBA" id="ARBA00023125"/>
    </source>
</evidence>
<evidence type="ECO:0000256" key="5">
    <source>
        <dbReference type="ARBA" id="ARBA00023163"/>
    </source>
</evidence>
<dbReference type="SUPFAM" id="SSF52172">
    <property type="entry name" value="CheY-like"/>
    <property type="match status" value="1"/>
</dbReference>
<dbReference type="GO" id="GO:0000976">
    <property type="term" value="F:transcription cis-regulatory region binding"/>
    <property type="evidence" value="ECO:0007669"/>
    <property type="project" value="TreeGrafter"/>
</dbReference>
<dbReference type="Gene3D" id="1.10.10.10">
    <property type="entry name" value="Winged helix-like DNA-binding domain superfamily/Winged helix DNA-binding domain"/>
    <property type="match status" value="1"/>
</dbReference>
<dbReference type="InterPro" id="IPR039420">
    <property type="entry name" value="WalR-like"/>
</dbReference>
<dbReference type="SMART" id="SM00862">
    <property type="entry name" value="Trans_reg_C"/>
    <property type="match status" value="1"/>
</dbReference>
<evidence type="ECO:0000259" key="9">
    <source>
        <dbReference type="PROSITE" id="PS51755"/>
    </source>
</evidence>
<organism evidence="10 11">
    <name type="scientific">Delftia lacustris</name>
    <dbReference type="NCBI Taxonomy" id="558537"/>
    <lineage>
        <taxon>Bacteria</taxon>
        <taxon>Pseudomonadati</taxon>
        <taxon>Pseudomonadota</taxon>
        <taxon>Betaproteobacteria</taxon>
        <taxon>Burkholderiales</taxon>
        <taxon>Comamonadaceae</taxon>
        <taxon>Delftia</taxon>
    </lineage>
</organism>
<dbReference type="CDD" id="cd00383">
    <property type="entry name" value="trans_reg_C"/>
    <property type="match status" value="1"/>
</dbReference>
<keyword evidence="3" id="KW-0805">Transcription regulation</keyword>
<dbReference type="PROSITE" id="PS51755">
    <property type="entry name" value="OMPR_PHOB"/>
    <property type="match status" value="1"/>
</dbReference>
<dbReference type="Pfam" id="PF00486">
    <property type="entry name" value="Trans_reg_C"/>
    <property type="match status" value="1"/>
</dbReference>
<reference evidence="10 11" key="1">
    <citation type="submission" date="2016-10" db="EMBL/GenBank/DDBJ databases">
        <authorList>
            <person name="de Groot N.N."/>
        </authorList>
    </citation>
    <scope>NUCLEOTIDE SEQUENCE [LARGE SCALE GENOMIC DNA]</scope>
    <source>
        <strain evidence="10 11">LMG 24775</strain>
    </source>
</reference>
<feature type="DNA-binding region" description="OmpR/PhoB-type" evidence="7">
    <location>
        <begin position="128"/>
        <end position="226"/>
    </location>
</feature>
<dbReference type="GeneID" id="94689595"/>
<feature type="modified residue" description="4-aspartylphosphate" evidence="6">
    <location>
        <position position="51"/>
    </location>
</feature>
<dbReference type="EMBL" id="FNPE01000038">
    <property type="protein sequence ID" value="SDZ57831.1"/>
    <property type="molecule type" value="Genomic_DNA"/>
</dbReference>
<proteinExistence type="predicted"/>
<dbReference type="PROSITE" id="PS50110">
    <property type="entry name" value="RESPONSE_REGULATORY"/>
    <property type="match status" value="1"/>
</dbReference>
<dbReference type="InterPro" id="IPR001789">
    <property type="entry name" value="Sig_transdc_resp-reg_receiver"/>
</dbReference>
<dbReference type="GO" id="GO:0006355">
    <property type="term" value="P:regulation of DNA-templated transcription"/>
    <property type="evidence" value="ECO:0007669"/>
    <property type="project" value="InterPro"/>
</dbReference>